<name>A0ABN9P783_9DINO</name>
<accession>A0ABN9P783</accession>
<gene>
    <name evidence="2" type="ORF">PCOR1329_LOCUS417</name>
</gene>
<feature type="region of interest" description="Disordered" evidence="1">
    <location>
        <begin position="246"/>
        <end position="270"/>
    </location>
</feature>
<dbReference type="Proteomes" id="UP001189429">
    <property type="component" value="Unassembled WGS sequence"/>
</dbReference>
<proteinExistence type="predicted"/>
<sequence length="270" mass="28411">MRQPEQRLASVGSSYVVPDSRVARHKGSSVFIDIPSAPEGAWSLRAVLMRPKGCRAGDPWVRLELMVKYADAEHHRLLLSCAQADEGDPAGAAAIRLCIRGRCGEVLASVAEPSMLRSLLLLGLLACACSSDSAQWKDEDYEDDGLEVQQPAIAGSASGFKGVGANSSEAGAKAAALKVPVKYGTSWKELVTGGSCPDETPLTPKTSDAAGGVITCEKTSAGGRKLKFPAGMFDIDEQVVVPANTEIVGNANPVDPDDKDQGEVKRRGYA</sequence>
<evidence type="ECO:0000313" key="2">
    <source>
        <dbReference type="EMBL" id="CAK0788558.1"/>
    </source>
</evidence>
<dbReference type="EMBL" id="CAUYUJ010000081">
    <property type="protein sequence ID" value="CAK0788558.1"/>
    <property type="molecule type" value="Genomic_DNA"/>
</dbReference>
<organism evidence="2 3">
    <name type="scientific">Prorocentrum cordatum</name>
    <dbReference type="NCBI Taxonomy" id="2364126"/>
    <lineage>
        <taxon>Eukaryota</taxon>
        <taxon>Sar</taxon>
        <taxon>Alveolata</taxon>
        <taxon>Dinophyceae</taxon>
        <taxon>Prorocentrales</taxon>
        <taxon>Prorocentraceae</taxon>
        <taxon>Prorocentrum</taxon>
    </lineage>
</organism>
<feature type="compositionally biased region" description="Basic and acidic residues" evidence="1">
    <location>
        <begin position="259"/>
        <end position="270"/>
    </location>
</feature>
<evidence type="ECO:0000313" key="3">
    <source>
        <dbReference type="Proteomes" id="UP001189429"/>
    </source>
</evidence>
<protein>
    <submittedName>
        <fullName evidence="2">Uncharacterized protein</fullName>
    </submittedName>
</protein>
<comment type="caution">
    <text evidence="2">The sequence shown here is derived from an EMBL/GenBank/DDBJ whole genome shotgun (WGS) entry which is preliminary data.</text>
</comment>
<evidence type="ECO:0000256" key="1">
    <source>
        <dbReference type="SAM" id="MobiDB-lite"/>
    </source>
</evidence>
<reference evidence="2" key="1">
    <citation type="submission" date="2023-10" db="EMBL/GenBank/DDBJ databases">
        <authorList>
            <person name="Chen Y."/>
            <person name="Shah S."/>
            <person name="Dougan E. K."/>
            <person name="Thang M."/>
            <person name="Chan C."/>
        </authorList>
    </citation>
    <scope>NUCLEOTIDE SEQUENCE [LARGE SCALE GENOMIC DNA]</scope>
</reference>
<keyword evidence="3" id="KW-1185">Reference proteome</keyword>